<comment type="caution">
    <text evidence="1">The sequence shown here is derived from an EMBL/GenBank/DDBJ whole genome shotgun (WGS) entry which is preliminary data.</text>
</comment>
<dbReference type="PANTHER" id="PTHR37943:SF1">
    <property type="entry name" value="PROTEIN VES"/>
    <property type="match status" value="1"/>
</dbReference>
<evidence type="ECO:0000313" key="2">
    <source>
        <dbReference type="Proteomes" id="UP000289703"/>
    </source>
</evidence>
<dbReference type="Proteomes" id="UP000289703">
    <property type="component" value="Unassembled WGS sequence"/>
</dbReference>
<evidence type="ECO:0000313" key="1">
    <source>
        <dbReference type="EMBL" id="RXQ93001.1"/>
    </source>
</evidence>
<dbReference type="SUPFAM" id="SSF51182">
    <property type="entry name" value="RmlC-like cupins"/>
    <property type="match status" value="1"/>
</dbReference>
<evidence type="ECO:0008006" key="3">
    <source>
        <dbReference type="Google" id="ProtNLM"/>
    </source>
</evidence>
<dbReference type="InterPro" id="IPR011051">
    <property type="entry name" value="RmlC_Cupin_sf"/>
</dbReference>
<dbReference type="InterPro" id="IPR010282">
    <property type="entry name" value="Uncharacterised_HutD/Ves"/>
</dbReference>
<accession>A0A4Q1JLF3</accession>
<dbReference type="PANTHER" id="PTHR37943">
    <property type="entry name" value="PROTEIN VES"/>
    <property type="match status" value="1"/>
</dbReference>
<name>A0A4Q1JLF3_9BACT</name>
<reference evidence="1 2" key="1">
    <citation type="submission" date="2019-01" db="EMBL/GenBank/DDBJ databases">
        <title>Ancylomarina salipaludis sp. nov., isolated from a salt marsh.</title>
        <authorList>
            <person name="Yoon J.-H."/>
        </authorList>
    </citation>
    <scope>NUCLEOTIDE SEQUENCE [LARGE SCALE GENOMIC DNA]</scope>
    <source>
        <strain evidence="1 2">SHSM-M15</strain>
    </source>
</reference>
<dbReference type="Pfam" id="PF05962">
    <property type="entry name" value="HutD"/>
    <property type="match status" value="1"/>
</dbReference>
<proteinExistence type="predicted"/>
<sequence length="213" mass="24321">MEKQIIKFEHNYYKLRVKNPMAFSIIPAKDFKTINWSGGTSTQLYIYPETAKYELRDFDFRLSTAKVEVEQSDFTSLPGVSRKIMVLDGQIEISHKNLYNKILHELDVDAFEGDWQTSSIGLCTDFNLMTKGKTKGELSSLSILQGQTTDYPIPSMHTMIFIYLYTGEIGLDIEQNDLILNQGELLILDNLNTNNLNLTAYKDSQLIISEVSL</sequence>
<dbReference type="AlphaFoldDB" id="A0A4Q1JLF3"/>
<dbReference type="Gene3D" id="2.60.120.10">
    <property type="entry name" value="Jelly Rolls"/>
    <property type="match status" value="1"/>
</dbReference>
<gene>
    <name evidence="1" type="ORF">EO244_11050</name>
</gene>
<dbReference type="InterPro" id="IPR014710">
    <property type="entry name" value="RmlC-like_jellyroll"/>
</dbReference>
<dbReference type="OrthoDB" id="9786443at2"/>
<keyword evidence="2" id="KW-1185">Reference proteome</keyword>
<organism evidence="1 2">
    <name type="scientific">Ancylomarina salipaludis</name>
    <dbReference type="NCBI Taxonomy" id="2501299"/>
    <lineage>
        <taxon>Bacteria</taxon>
        <taxon>Pseudomonadati</taxon>
        <taxon>Bacteroidota</taxon>
        <taxon>Bacteroidia</taxon>
        <taxon>Marinilabiliales</taxon>
        <taxon>Marinifilaceae</taxon>
        <taxon>Ancylomarina</taxon>
    </lineage>
</organism>
<dbReference type="RefSeq" id="WP_129254732.1">
    <property type="nucleotide sequence ID" value="NZ_SAXA01000009.1"/>
</dbReference>
<dbReference type="EMBL" id="SAXA01000009">
    <property type="protein sequence ID" value="RXQ93001.1"/>
    <property type="molecule type" value="Genomic_DNA"/>
</dbReference>
<protein>
    <recommendedName>
        <fullName evidence="3">HutD family protein</fullName>
    </recommendedName>
</protein>